<dbReference type="Gene3D" id="3.10.330.20">
    <property type="match status" value="1"/>
</dbReference>
<evidence type="ECO:0000256" key="3">
    <source>
        <dbReference type="ARBA" id="ARBA00015963"/>
    </source>
</evidence>
<keyword evidence="13" id="KW-1185">Reference proteome</keyword>
<dbReference type="PANTHER" id="PTHR12133">
    <property type="entry name" value="TRNA (ADENINE(58)-N(1))-METHYLTRANSFERASE"/>
    <property type="match status" value="1"/>
</dbReference>
<dbReference type="InterPro" id="IPR049470">
    <property type="entry name" value="TRM61_C"/>
</dbReference>
<evidence type="ECO:0000256" key="6">
    <source>
        <dbReference type="ARBA" id="ARBA00022691"/>
    </source>
</evidence>
<comment type="caution">
    <text evidence="12">The sequence shown here is derived from an EMBL/GenBank/DDBJ whole genome shotgun (WGS) entry which is preliminary data.</text>
</comment>
<evidence type="ECO:0000256" key="9">
    <source>
        <dbReference type="ARBA" id="ARBA00033309"/>
    </source>
</evidence>
<keyword evidence="5 12" id="KW-0808">Transferase</keyword>
<keyword evidence="6" id="KW-0949">S-adenosyl-L-methionine</keyword>
<dbReference type="Pfam" id="PF08704">
    <property type="entry name" value="GCD14"/>
    <property type="match status" value="1"/>
</dbReference>
<keyword evidence="8" id="KW-0539">Nucleus</keyword>
<accession>A0A4Z1P2Y1</accession>
<dbReference type="Gene3D" id="3.40.50.150">
    <property type="entry name" value="Vaccinia Virus protein VP39"/>
    <property type="match status" value="1"/>
</dbReference>
<evidence type="ECO:0000256" key="2">
    <source>
        <dbReference type="ARBA" id="ARBA00012796"/>
    </source>
</evidence>
<dbReference type="SUPFAM" id="SSF53335">
    <property type="entry name" value="S-adenosyl-L-methionine-dependent methyltransferases"/>
    <property type="match status" value="1"/>
</dbReference>
<feature type="region of interest" description="Disordered" evidence="10">
    <location>
        <begin position="447"/>
        <end position="468"/>
    </location>
</feature>
<evidence type="ECO:0000259" key="11">
    <source>
        <dbReference type="Pfam" id="PF08704"/>
    </source>
</evidence>
<evidence type="ECO:0000313" key="13">
    <source>
        <dbReference type="Proteomes" id="UP000298493"/>
    </source>
</evidence>
<evidence type="ECO:0000256" key="10">
    <source>
        <dbReference type="SAM" id="MobiDB-lite"/>
    </source>
</evidence>
<dbReference type="GO" id="GO:0031515">
    <property type="term" value="C:tRNA (m1A) methyltransferase complex"/>
    <property type="evidence" value="ECO:0007669"/>
    <property type="project" value="InterPro"/>
</dbReference>
<dbReference type="AlphaFoldDB" id="A0A4Z1P2Y1"/>
<feature type="region of interest" description="Disordered" evidence="10">
    <location>
        <begin position="76"/>
        <end position="108"/>
    </location>
</feature>
<keyword evidence="7" id="KW-0819">tRNA processing</keyword>
<reference evidence="12 13" key="1">
    <citation type="submission" date="2019-04" db="EMBL/GenBank/DDBJ databases">
        <title>High contiguity whole genome sequence and gene annotation resource for two Venturia nashicola isolates.</title>
        <authorList>
            <person name="Prokchorchik M."/>
            <person name="Won K."/>
            <person name="Lee Y."/>
            <person name="Choi E.D."/>
            <person name="Segonzac C."/>
            <person name="Sohn K.H."/>
        </authorList>
    </citation>
    <scope>NUCLEOTIDE SEQUENCE [LARGE SCALE GENOMIC DNA]</scope>
    <source>
        <strain evidence="12 13">PRI2</strain>
    </source>
</reference>
<comment type="subcellular location">
    <subcellularLocation>
        <location evidence="1">Nucleus</location>
    </subcellularLocation>
</comment>
<evidence type="ECO:0000256" key="7">
    <source>
        <dbReference type="ARBA" id="ARBA00022694"/>
    </source>
</evidence>
<dbReference type="EC" id="2.1.1.220" evidence="2"/>
<proteinExistence type="predicted"/>
<organism evidence="12 13">
    <name type="scientific">Venturia nashicola</name>
    <dbReference type="NCBI Taxonomy" id="86259"/>
    <lineage>
        <taxon>Eukaryota</taxon>
        <taxon>Fungi</taxon>
        <taxon>Dikarya</taxon>
        <taxon>Ascomycota</taxon>
        <taxon>Pezizomycotina</taxon>
        <taxon>Dothideomycetes</taxon>
        <taxon>Pleosporomycetidae</taxon>
        <taxon>Venturiales</taxon>
        <taxon>Venturiaceae</taxon>
        <taxon>Venturia</taxon>
    </lineage>
</organism>
<evidence type="ECO:0000256" key="1">
    <source>
        <dbReference type="ARBA" id="ARBA00004123"/>
    </source>
</evidence>
<feature type="domain" description="tRNA (adenine(58)-N(1))-methyltransferase catalytic subunit TRM61 C-terminal" evidence="11">
    <location>
        <begin position="117"/>
        <end position="441"/>
    </location>
</feature>
<dbReference type="EMBL" id="SNSC02000007">
    <property type="protein sequence ID" value="TID23063.1"/>
    <property type="molecule type" value="Genomic_DNA"/>
</dbReference>
<dbReference type="GO" id="GO:0160107">
    <property type="term" value="F:tRNA (adenine(58)-N1)-methyltransferase activity"/>
    <property type="evidence" value="ECO:0007669"/>
    <property type="project" value="UniProtKB-EC"/>
</dbReference>
<feature type="compositionally biased region" description="Basic and acidic residues" evidence="10">
    <location>
        <begin position="88"/>
        <end position="97"/>
    </location>
</feature>
<dbReference type="Proteomes" id="UP000298493">
    <property type="component" value="Unassembled WGS sequence"/>
</dbReference>
<feature type="region of interest" description="Disordered" evidence="10">
    <location>
        <begin position="361"/>
        <end position="387"/>
    </location>
</feature>
<dbReference type="PANTHER" id="PTHR12133:SF2">
    <property type="entry name" value="TRNA (ADENINE(58)-N(1))-METHYLTRANSFERASE CATALYTIC SUBUNIT TRMT61A"/>
    <property type="match status" value="1"/>
</dbReference>
<dbReference type="STRING" id="86259.A0A4Z1P2Y1"/>
<dbReference type="InterPro" id="IPR014816">
    <property type="entry name" value="tRNA_MeTrfase_Gcd14"/>
</dbReference>
<keyword evidence="4 12" id="KW-0489">Methyltransferase</keyword>
<dbReference type="GO" id="GO:0030488">
    <property type="term" value="P:tRNA methylation"/>
    <property type="evidence" value="ECO:0007669"/>
    <property type="project" value="InterPro"/>
</dbReference>
<evidence type="ECO:0000256" key="8">
    <source>
        <dbReference type="ARBA" id="ARBA00023242"/>
    </source>
</evidence>
<evidence type="ECO:0000256" key="5">
    <source>
        <dbReference type="ARBA" id="ARBA00022679"/>
    </source>
</evidence>
<name>A0A4Z1P2Y1_9PEZI</name>
<evidence type="ECO:0000256" key="4">
    <source>
        <dbReference type="ARBA" id="ARBA00022603"/>
    </source>
</evidence>
<evidence type="ECO:0000313" key="12">
    <source>
        <dbReference type="EMBL" id="TID23063.1"/>
    </source>
</evidence>
<dbReference type="GO" id="GO:0005634">
    <property type="term" value="C:nucleus"/>
    <property type="evidence" value="ECO:0007669"/>
    <property type="project" value="UniProtKB-SubCell"/>
</dbReference>
<protein>
    <recommendedName>
        <fullName evidence="3">tRNA (adenine(58)-N(1))-methyltransferase catalytic subunit TRM61</fullName>
        <ecNumber evidence="2">2.1.1.220</ecNumber>
    </recommendedName>
    <alternativeName>
        <fullName evidence="9">tRNA(m1A58)-methyltransferase subunit TRM61</fullName>
    </alternativeName>
</protein>
<gene>
    <name evidence="12" type="ORF">E6O75_ATG02237</name>
</gene>
<dbReference type="InterPro" id="IPR029063">
    <property type="entry name" value="SAM-dependent_MTases_sf"/>
</dbReference>
<dbReference type="PROSITE" id="PS51620">
    <property type="entry name" value="SAM_TRM61"/>
    <property type="match status" value="1"/>
</dbReference>
<sequence>MTITRPSPFFAPGSATAENSLVIISLKRDQQIPAVLQSSTPSKSEDTITNTRFGSFPHSTLLNQAWGSQVIASNVNAQSARKGKKRKREDNGGQDKVNEDDEDGEGSLPAFEAAASGFAHVLPPTPELWTVSLPHRTQVVYTPDYSFILQQLRVRPGDSIIEAGAGSGSFTHAAARAVFSGHTPDSTWQENGRSTKRRKRLGQVYSFEYHEPRYQEICKEVVEHGLSGIVTATHRDVYADGFTLSDPSSPIRANAVFLDLPAPWLALPHLSRGPPTSPLNPKTTTHLCTFSPCIEQVQRTIEKMRELGWVDIHMFEVSHKRIDVRRELISLDYEGLRGVNASAASVDEALARLRELEGKGKVWHGKDEKKGKKANKEDTNGKGVEKERIKEEAEVQIESRKERLARIKEQDKDRKAWKEGRLVHRSESELKTHTSYLTFALLPRAWSAEDEEKARSSQVTGGKVGKKQ</sequence>